<dbReference type="Proteomes" id="UP000195437">
    <property type="component" value="Chromosome"/>
</dbReference>
<dbReference type="AlphaFoldDB" id="A0A1Y0IJ46"/>
<name>A0A1Y0IJ46_9BACL</name>
<keyword evidence="2" id="KW-1185">Reference proteome</keyword>
<organism evidence="1 2">
    <name type="scientific">Tumebacillus avium</name>
    <dbReference type="NCBI Taxonomy" id="1903704"/>
    <lineage>
        <taxon>Bacteria</taxon>
        <taxon>Bacillati</taxon>
        <taxon>Bacillota</taxon>
        <taxon>Bacilli</taxon>
        <taxon>Bacillales</taxon>
        <taxon>Alicyclobacillaceae</taxon>
        <taxon>Tumebacillus</taxon>
    </lineage>
</organism>
<evidence type="ECO:0000313" key="2">
    <source>
        <dbReference type="Proteomes" id="UP000195437"/>
    </source>
</evidence>
<protein>
    <submittedName>
        <fullName evidence="1">Uncharacterized protein</fullName>
    </submittedName>
</protein>
<dbReference type="EMBL" id="CP021434">
    <property type="protein sequence ID" value="ARU60488.1"/>
    <property type="molecule type" value="Genomic_DNA"/>
</dbReference>
<evidence type="ECO:0000313" key="1">
    <source>
        <dbReference type="EMBL" id="ARU60488.1"/>
    </source>
</evidence>
<accession>A0A1Y0IJ46</accession>
<dbReference type="KEGG" id="tum:CBW65_04920"/>
<sequence>MVQVVQVLPLLTMKLHGQVLVAAPITEPKAAMEEPPPTVAVAAVEVRRSSTPILAPRPRISEQEMPEVLLQATEAA</sequence>
<reference evidence="2" key="1">
    <citation type="submission" date="2017-05" db="EMBL/GenBank/DDBJ databases">
        <authorList>
            <person name="Sung H."/>
        </authorList>
    </citation>
    <scope>NUCLEOTIDE SEQUENCE [LARGE SCALE GENOMIC DNA]</scope>
    <source>
        <strain evidence="2">AR23208</strain>
    </source>
</reference>
<gene>
    <name evidence="1" type="ORF">CBW65_04920</name>
</gene>
<proteinExistence type="predicted"/>